<proteinExistence type="predicted"/>
<reference evidence="2 3" key="1">
    <citation type="journal article" date="2019" name="Int. J. Syst. Evol. Microbiol.">
        <title>The Global Catalogue of Microorganisms (GCM) 10K type strain sequencing project: providing services to taxonomists for standard genome sequencing and annotation.</title>
        <authorList>
            <consortium name="The Broad Institute Genomics Platform"/>
            <consortium name="The Broad Institute Genome Sequencing Center for Infectious Disease"/>
            <person name="Wu L."/>
            <person name="Ma J."/>
        </authorList>
    </citation>
    <scope>NUCLEOTIDE SEQUENCE [LARGE SCALE GENOMIC DNA]</scope>
    <source>
        <strain evidence="2 3">CGMCC 1.12553</strain>
    </source>
</reference>
<dbReference type="Proteomes" id="UP001595921">
    <property type="component" value="Unassembled WGS sequence"/>
</dbReference>
<feature type="domain" description="DICT" evidence="1">
    <location>
        <begin position="114"/>
        <end position="227"/>
    </location>
</feature>
<evidence type="ECO:0000313" key="3">
    <source>
        <dbReference type="Proteomes" id="UP001595921"/>
    </source>
</evidence>
<accession>A0ABD5P9K0</accession>
<dbReference type="InterPro" id="IPR016954">
    <property type="entry name" value="Uncharacterised_Vng0742h"/>
</dbReference>
<name>A0ABD5P9K0_9EURY</name>
<organism evidence="2 3">
    <name type="scientific">Halobium salinum</name>
    <dbReference type="NCBI Taxonomy" id="1364940"/>
    <lineage>
        <taxon>Archaea</taxon>
        <taxon>Methanobacteriati</taxon>
        <taxon>Methanobacteriota</taxon>
        <taxon>Stenosarchaea group</taxon>
        <taxon>Halobacteria</taxon>
        <taxon>Halobacteriales</taxon>
        <taxon>Haloferacaceae</taxon>
        <taxon>Halobium</taxon>
    </lineage>
</organism>
<dbReference type="EMBL" id="JBHSDS010000003">
    <property type="protein sequence ID" value="MFC4357124.1"/>
    <property type="molecule type" value="Genomic_DNA"/>
</dbReference>
<dbReference type="InterPro" id="IPR019278">
    <property type="entry name" value="DICT_dom"/>
</dbReference>
<comment type="caution">
    <text evidence="2">The sequence shown here is derived from an EMBL/GenBank/DDBJ whole genome shotgun (WGS) entry which is preliminary data.</text>
</comment>
<dbReference type="PIRSF" id="PIRSF030471">
    <property type="entry name" value="STR_Vng0742h_prd"/>
    <property type="match status" value="1"/>
</dbReference>
<evidence type="ECO:0000313" key="2">
    <source>
        <dbReference type="EMBL" id="MFC4357124.1"/>
    </source>
</evidence>
<sequence length="264" mass="29062">MSHSALNQFVDEVEAADDDGGGGEGCGPTLVVVNRTEPDPIQRMLDSLFEGQSVSVREAAVADLDDDVVLLLRDDAVVAASTLDALERSVLLVNSDRYITGTGGVGATDPPAVLTALRDTAFRVRGYPASNSEKLPMILLSRYVERLAWEGGSGSLRSAFQRLSRIEDERGTRQVYAQLGATDLDVHVYGVPDCDLPPSVDATVHANDSEEYRRSWFVVYVPEEPDCRHAALVATELAPNEWHGMWTFDRDRVERVDRYVARRL</sequence>
<dbReference type="Pfam" id="PF10069">
    <property type="entry name" value="DICT"/>
    <property type="match status" value="1"/>
</dbReference>
<dbReference type="AlphaFoldDB" id="A0ABD5P9K0"/>
<protein>
    <submittedName>
        <fullName evidence="2">DICT sensory domain-containing protein</fullName>
    </submittedName>
</protein>
<evidence type="ECO:0000259" key="1">
    <source>
        <dbReference type="Pfam" id="PF10069"/>
    </source>
</evidence>
<gene>
    <name evidence="2" type="ORF">ACFO0N_04070</name>
</gene>
<dbReference type="RefSeq" id="WP_308203530.1">
    <property type="nucleotide sequence ID" value="NZ_JAODIW010000006.1"/>
</dbReference>
<keyword evidence="3" id="KW-1185">Reference proteome</keyword>